<dbReference type="EMBL" id="VIEB01000076">
    <property type="protein sequence ID" value="TQE08026.1"/>
    <property type="molecule type" value="Genomic_DNA"/>
</dbReference>
<dbReference type="PROSITE" id="PS51257">
    <property type="entry name" value="PROKAR_LIPOPROTEIN"/>
    <property type="match status" value="1"/>
</dbReference>
<gene>
    <name evidence="1" type="ORF">C1H46_006300</name>
</gene>
<protein>
    <submittedName>
        <fullName evidence="1">Uncharacterized protein</fullName>
    </submittedName>
</protein>
<dbReference type="Proteomes" id="UP000315295">
    <property type="component" value="Unassembled WGS sequence"/>
</dbReference>
<dbReference type="AlphaFoldDB" id="A0A540NAE5"/>
<keyword evidence="2" id="KW-1185">Reference proteome</keyword>
<accession>A0A540NAE5</accession>
<comment type="caution">
    <text evidence="1">The sequence shown here is derived from an EMBL/GenBank/DDBJ whole genome shotgun (WGS) entry which is preliminary data.</text>
</comment>
<proteinExistence type="predicted"/>
<sequence length="123" mass="14482">MMWLRKTRQSEYLKNALSSSYGTLMIFSCKKSKQKIQHFCHENEDRFEELEKYEGIRDLENVVGDERGHDSDHCKNHFPQLVWLRSSRQRRRFGHSTIAKSVADGARLGTCDNTVPRVRVRVL</sequence>
<organism evidence="1 2">
    <name type="scientific">Malus baccata</name>
    <name type="common">Siberian crab apple</name>
    <name type="synonym">Pyrus baccata</name>
    <dbReference type="NCBI Taxonomy" id="106549"/>
    <lineage>
        <taxon>Eukaryota</taxon>
        <taxon>Viridiplantae</taxon>
        <taxon>Streptophyta</taxon>
        <taxon>Embryophyta</taxon>
        <taxon>Tracheophyta</taxon>
        <taxon>Spermatophyta</taxon>
        <taxon>Magnoliopsida</taxon>
        <taxon>eudicotyledons</taxon>
        <taxon>Gunneridae</taxon>
        <taxon>Pentapetalae</taxon>
        <taxon>rosids</taxon>
        <taxon>fabids</taxon>
        <taxon>Rosales</taxon>
        <taxon>Rosaceae</taxon>
        <taxon>Amygdaloideae</taxon>
        <taxon>Maleae</taxon>
        <taxon>Malus</taxon>
    </lineage>
</organism>
<name>A0A540NAE5_MALBA</name>
<evidence type="ECO:0000313" key="1">
    <source>
        <dbReference type="EMBL" id="TQE08026.1"/>
    </source>
</evidence>
<reference evidence="1 2" key="1">
    <citation type="journal article" date="2019" name="G3 (Bethesda)">
        <title>Sequencing of a Wild Apple (Malus baccata) Genome Unravels the Differences Between Cultivated and Wild Apple Species Regarding Disease Resistance and Cold Tolerance.</title>
        <authorList>
            <person name="Chen X."/>
        </authorList>
    </citation>
    <scope>NUCLEOTIDE SEQUENCE [LARGE SCALE GENOMIC DNA]</scope>
    <source>
        <strain evidence="2">cv. Shandingzi</strain>
        <tissue evidence="1">Leaves</tissue>
    </source>
</reference>
<evidence type="ECO:0000313" key="2">
    <source>
        <dbReference type="Proteomes" id="UP000315295"/>
    </source>
</evidence>